<accession>A0A1I3TA96</accession>
<name>A0A1I3TA96_9FLAO</name>
<gene>
    <name evidence="1" type="ORF">SAMN05443431_1171</name>
</gene>
<dbReference type="RefSeq" id="WP_090842462.1">
    <property type="nucleotide sequence ID" value="NZ_FORM01000017.1"/>
</dbReference>
<evidence type="ECO:0000313" key="2">
    <source>
        <dbReference type="Proteomes" id="UP000199559"/>
    </source>
</evidence>
<dbReference type="AlphaFoldDB" id="A0A1I3TA96"/>
<dbReference type="EMBL" id="FORM01000017">
    <property type="protein sequence ID" value="SFJ67269.1"/>
    <property type="molecule type" value="Genomic_DNA"/>
</dbReference>
<evidence type="ECO:0000313" key="1">
    <source>
        <dbReference type="EMBL" id="SFJ67269.1"/>
    </source>
</evidence>
<organism evidence="1 2">
    <name type="scientific">Olleya namhaensis</name>
    <dbReference type="NCBI Taxonomy" id="1144750"/>
    <lineage>
        <taxon>Bacteria</taxon>
        <taxon>Pseudomonadati</taxon>
        <taxon>Bacteroidota</taxon>
        <taxon>Flavobacteriia</taxon>
        <taxon>Flavobacteriales</taxon>
        <taxon>Flavobacteriaceae</taxon>
    </lineage>
</organism>
<protein>
    <submittedName>
        <fullName evidence="1">Uncharacterized protein</fullName>
    </submittedName>
</protein>
<sequence>MKTENIDINEKHFLASFRYNKSKPEDFGLKKVDGTEHFVDKKGNLWMNEILWDSGWGNEYGFIKLPEPNFDQLWILLTKSNVEVNLLGSAELLTRYPNELKTKLQELFNRNEKIDRNLTKRLAHLELVNHITNHSGVKGKRPEDVDADYREWKKLKDDFDRLKTENIIKRIKKLLPTPYIKNC</sequence>
<reference evidence="2" key="1">
    <citation type="submission" date="2016-10" db="EMBL/GenBank/DDBJ databases">
        <authorList>
            <person name="Varghese N."/>
            <person name="Submissions S."/>
        </authorList>
    </citation>
    <scope>NUCLEOTIDE SEQUENCE [LARGE SCALE GENOMIC DNA]</scope>
    <source>
        <strain evidence="2">DSM 28881</strain>
    </source>
</reference>
<keyword evidence="2" id="KW-1185">Reference proteome</keyword>
<dbReference type="Proteomes" id="UP000199559">
    <property type="component" value="Unassembled WGS sequence"/>
</dbReference>
<proteinExistence type="predicted"/>